<keyword evidence="4" id="KW-1185">Reference proteome</keyword>
<reference evidence="3 4" key="1">
    <citation type="journal article" date="2015" name="Genome Announc.">
        <title>Genomes of Geoalkalibacter ferrihydriticus Z-0531T and Geoalkalibacter subterraneus Red1T, Two Haloalkaliphilic Metal-Reducing Deltaproteobacteria.</title>
        <authorList>
            <person name="Badalamenti J.P."/>
            <person name="Krajmalnik-Brown R."/>
            <person name="Torres C.I."/>
            <person name="Bond D.R."/>
        </authorList>
    </citation>
    <scope>NUCLEOTIDE SEQUENCE [LARGE SCALE GENOMIC DNA]</scope>
    <source>
        <strain evidence="3 4">Red1</strain>
        <plasmid evidence="4">Plasmid pGSUB1</plasmid>
    </source>
</reference>
<dbReference type="EMBL" id="CP010312">
    <property type="protein sequence ID" value="AJF08185.1"/>
    <property type="molecule type" value="Genomic_DNA"/>
</dbReference>
<evidence type="ECO:0000313" key="3">
    <source>
        <dbReference type="EMBL" id="AJF08185.1"/>
    </source>
</evidence>
<evidence type="ECO:0000259" key="2">
    <source>
        <dbReference type="Pfam" id="PF21522"/>
    </source>
</evidence>
<dbReference type="AlphaFoldDB" id="A0A0B5FVI7"/>
<sequence>MFVVGIDIGYSNLKVCSGEASGSLVSQVFPVGAAPQECFAGSVNGNSDGFCVKVEEKKYISCVEPDKLANWQRALHEEYATTPTYKALFLGGLMSTQREVVDSLVTGLPVSHFQEPGRKENLARRLNGVHTIDDHRIIDIRNVEVIPQPVGCYFDVAVATGREEEFIDADILVIDPGFFSVDWVLISGNDVQYRFSGSSVQATSMLLESAAEKIGADHDAKVTVEKIEKAIRAQRETIRIFGNRVPYAPYLNKAAETMGATVMDTVKTSLRSKAGDVDIVILAGGGAQYYRDAVSATFPKAEILLPSEPVLTNARGYWYYGLPA</sequence>
<dbReference type="Pfam" id="PF17989">
    <property type="entry name" value="ALP_N"/>
    <property type="match status" value="1"/>
</dbReference>
<protein>
    <submittedName>
        <fullName evidence="3">Uncharacterized protein</fullName>
    </submittedName>
</protein>
<keyword evidence="3" id="KW-0614">Plasmid</keyword>
<accession>A0A0B5FVI7</accession>
<dbReference type="InterPro" id="IPR040607">
    <property type="entry name" value="ALP_N"/>
</dbReference>
<evidence type="ECO:0000313" key="4">
    <source>
        <dbReference type="Proteomes" id="UP000035036"/>
    </source>
</evidence>
<feature type="domain" description="Actin-like protein N-terminal" evidence="1">
    <location>
        <begin position="5"/>
        <end position="151"/>
    </location>
</feature>
<geneLocation type="plasmid" evidence="3 4">
    <name>pGSUB1</name>
</geneLocation>
<dbReference type="RefSeq" id="WP_040202812.1">
    <property type="nucleotide sequence ID" value="NZ_CP010312.1"/>
</dbReference>
<dbReference type="Pfam" id="PF21522">
    <property type="entry name" value="MreB-like_C"/>
    <property type="match status" value="1"/>
</dbReference>
<dbReference type="KEGG" id="gsb:GSUB_16965"/>
<proteinExistence type="predicted"/>
<dbReference type="Proteomes" id="UP000035036">
    <property type="component" value="Plasmid pGSUB1"/>
</dbReference>
<dbReference type="InterPro" id="IPR049067">
    <property type="entry name" value="MreB-like_C"/>
</dbReference>
<dbReference type="HOGENOM" id="CLU_066433_0_0_7"/>
<organism evidence="3 4">
    <name type="scientific">Geoalkalibacter subterraneus</name>
    <dbReference type="NCBI Taxonomy" id="483547"/>
    <lineage>
        <taxon>Bacteria</taxon>
        <taxon>Pseudomonadati</taxon>
        <taxon>Thermodesulfobacteriota</taxon>
        <taxon>Desulfuromonadia</taxon>
        <taxon>Desulfuromonadales</taxon>
        <taxon>Geoalkalibacteraceae</taxon>
        <taxon>Geoalkalibacter</taxon>
    </lineage>
</organism>
<gene>
    <name evidence="3" type="ORF">GSUB_16965</name>
</gene>
<feature type="domain" description="Actin homologue MreB-like C-terminal" evidence="2">
    <location>
        <begin position="173"/>
        <end position="294"/>
    </location>
</feature>
<dbReference type="SUPFAM" id="SSF53067">
    <property type="entry name" value="Actin-like ATPase domain"/>
    <property type="match status" value="2"/>
</dbReference>
<dbReference type="Gene3D" id="3.30.420.40">
    <property type="match status" value="2"/>
</dbReference>
<dbReference type="InterPro" id="IPR043129">
    <property type="entry name" value="ATPase_NBD"/>
</dbReference>
<dbReference type="OrthoDB" id="5412507at2"/>
<name>A0A0B5FVI7_9BACT</name>
<evidence type="ECO:0000259" key="1">
    <source>
        <dbReference type="Pfam" id="PF17989"/>
    </source>
</evidence>